<keyword evidence="2" id="KW-1185">Reference proteome</keyword>
<sequence>MKRRNAECGKIRRPVKRTKIAEGIYGRAVESESWNRNRSLADFGAKGVGAEVPKNTSTRPPAFVGQFEFEMKLK</sequence>
<gene>
    <name evidence="1" type="ORF">X975_04179</name>
</gene>
<reference evidence="1 2" key="1">
    <citation type="submission" date="2013-11" db="EMBL/GenBank/DDBJ databases">
        <title>Genome sequencing of Stegodyphus mimosarum.</title>
        <authorList>
            <person name="Bechsgaard J."/>
        </authorList>
    </citation>
    <scope>NUCLEOTIDE SEQUENCE [LARGE SCALE GENOMIC DNA]</scope>
</reference>
<dbReference type="AlphaFoldDB" id="A0A087TWB9"/>
<feature type="non-terminal residue" evidence="1">
    <location>
        <position position="74"/>
    </location>
</feature>
<dbReference type="EMBL" id="KK117059">
    <property type="protein sequence ID" value="KFM69408.1"/>
    <property type="molecule type" value="Genomic_DNA"/>
</dbReference>
<evidence type="ECO:0000313" key="2">
    <source>
        <dbReference type="Proteomes" id="UP000054359"/>
    </source>
</evidence>
<accession>A0A087TWB9</accession>
<proteinExistence type="predicted"/>
<protein>
    <submittedName>
        <fullName evidence="1">Uncharacterized protein</fullName>
    </submittedName>
</protein>
<name>A0A087TWB9_STEMI</name>
<dbReference type="OrthoDB" id="10071111at2759"/>
<dbReference type="Proteomes" id="UP000054359">
    <property type="component" value="Unassembled WGS sequence"/>
</dbReference>
<evidence type="ECO:0000313" key="1">
    <source>
        <dbReference type="EMBL" id="KFM69408.1"/>
    </source>
</evidence>
<organism evidence="1 2">
    <name type="scientific">Stegodyphus mimosarum</name>
    <name type="common">African social velvet spider</name>
    <dbReference type="NCBI Taxonomy" id="407821"/>
    <lineage>
        <taxon>Eukaryota</taxon>
        <taxon>Metazoa</taxon>
        <taxon>Ecdysozoa</taxon>
        <taxon>Arthropoda</taxon>
        <taxon>Chelicerata</taxon>
        <taxon>Arachnida</taxon>
        <taxon>Araneae</taxon>
        <taxon>Araneomorphae</taxon>
        <taxon>Entelegynae</taxon>
        <taxon>Eresoidea</taxon>
        <taxon>Eresidae</taxon>
        <taxon>Stegodyphus</taxon>
    </lineage>
</organism>